<dbReference type="EMBL" id="FR913331">
    <property type="protein sequence ID" value="CDQ92492.1"/>
    <property type="molecule type" value="Genomic_DNA"/>
</dbReference>
<sequence length="109" mass="12225">MLLREEMRSVPSSRGQRHGLGGYRCYAPLNGGLYAAIVCKPAQQFSRLKGDETGNWTGPVNFLDDGSLKPARNGKKRCFRQNFQPDSQISVIVTPCLADIKKKKKRSQR</sequence>
<gene>
    <name evidence="1" type="ORF">GSONMT00052045001</name>
</gene>
<protein>
    <submittedName>
        <fullName evidence="1">Uncharacterized protein</fullName>
    </submittedName>
</protein>
<dbReference type="Proteomes" id="UP000193380">
    <property type="component" value="Unassembled WGS sequence"/>
</dbReference>
<dbReference type="PaxDb" id="8022-A0A060YLP4"/>
<evidence type="ECO:0000313" key="2">
    <source>
        <dbReference type="Proteomes" id="UP000193380"/>
    </source>
</evidence>
<dbReference type="STRING" id="8022.A0A060YLP4"/>
<dbReference type="AlphaFoldDB" id="A0A060YLP4"/>
<reference evidence="1" key="2">
    <citation type="submission" date="2014-03" db="EMBL/GenBank/DDBJ databases">
        <authorList>
            <person name="Genoscope - CEA"/>
        </authorList>
    </citation>
    <scope>NUCLEOTIDE SEQUENCE</scope>
</reference>
<organism evidence="1 2">
    <name type="scientific">Oncorhynchus mykiss</name>
    <name type="common">Rainbow trout</name>
    <name type="synonym">Salmo gairdneri</name>
    <dbReference type="NCBI Taxonomy" id="8022"/>
    <lineage>
        <taxon>Eukaryota</taxon>
        <taxon>Metazoa</taxon>
        <taxon>Chordata</taxon>
        <taxon>Craniata</taxon>
        <taxon>Vertebrata</taxon>
        <taxon>Euteleostomi</taxon>
        <taxon>Actinopterygii</taxon>
        <taxon>Neopterygii</taxon>
        <taxon>Teleostei</taxon>
        <taxon>Protacanthopterygii</taxon>
        <taxon>Salmoniformes</taxon>
        <taxon>Salmonidae</taxon>
        <taxon>Salmoninae</taxon>
        <taxon>Oncorhynchus</taxon>
    </lineage>
</organism>
<evidence type="ECO:0000313" key="1">
    <source>
        <dbReference type="EMBL" id="CDQ92492.1"/>
    </source>
</evidence>
<name>A0A060YLP4_ONCMY</name>
<proteinExistence type="predicted"/>
<accession>A0A060YLP4</accession>
<reference evidence="1" key="1">
    <citation type="journal article" date="2014" name="Nat. Commun.">
        <title>The rainbow trout genome provides novel insights into evolution after whole-genome duplication in vertebrates.</title>
        <authorList>
            <person name="Berthelot C."/>
            <person name="Brunet F."/>
            <person name="Chalopin D."/>
            <person name="Juanchich A."/>
            <person name="Bernard M."/>
            <person name="Noel B."/>
            <person name="Bento P."/>
            <person name="Da Silva C."/>
            <person name="Labadie K."/>
            <person name="Alberti A."/>
            <person name="Aury J.M."/>
            <person name="Louis A."/>
            <person name="Dehais P."/>
            <person name="Bardou P."/>
            <person name="Montfort J."/>
            <person name="Klopp C."/>
            <person name="Cabau C."/>
            <person name="Gaspin C."/>
            <person name="Thorgaard G.H."/>
            <person name="Boussaha M."/>
            <person name="Quillet E."/>
            <person name="Guyomard R."/>
            <person name="Galiana D."/>
            <person name="Bobe J."/>
            <person name="Volff J.N."/>
            <person name="Genet C."/>
            <person name="Wincker P."/>
            <person name="Jaillon O."/>
            <person name="Roest Crollius H."/>
            <person name="Guiguen Y."/>
        </authorList>
    </citation>
    <scope>NUCLEOTIDE SEQUENCE [LARGE SCALE GENOMIC DNA]</scope>
</reference>